<feature type="transmembrane region" description="Helical" evidence="1">
    <location>
        <begin position="21"/>
        <end position="45"/>
    </location>
</feature>
<comment type="caution">
    <text evidence="2">The sequence shown here is derived from an EMBL/GenBank/DDBJ whole genome shotgun (WGS) entry which is preliminary data.</text>
</comment>
<protein>
    <recommendedName>
        <fullName evidence="4">Fe2OG dioxygenase domain-containing protein</fullName>
    </recommendedName>
</protein>
<keyword evidence="1" id="KW-0812">Transmembrane</keyword>
<name>A0ABN9XVL9_9DINO</name>
<evidence type="ECO:0000313" key="2">
    <source>
        <dbReference type="EMBL" id="CAK0904121.1"/>
    </source>
</evidence>
<proteinExistence type="predicted"/>
<dbReference type="EMBL" id="CAUYUJ010021355">
    <property type="protein sequence ID" value="CAK0904121.1"/>
    <property type="molecule type" value="Genomic_DNA"/>
</dbReference>
<keyword evidence="3" id="KW-1185">Reference proteome</keyword>
<evidence type="ECO:0000313" key="3">
    <source>
        <dbReference type="Proteomes" id="UP001189429"/>
    </source>
</evidence>
<gene>
    <name evidence="2" type="ORF">PCOR1329_LOCUS80243</name>
</gene>
<keyword evidence="1" id="KW-1133">Transmembrane helix</keyword>
<evidence type="ECO:0008006" key="4">
    <source>
        <dbReference type="Google" id="ProtNLM"/>
    </source>
</evidence>
<reference evidence="2" key="1">
    <citation type="submission" date="2023-10" db="EMBL/GenBank/DDBJ databases">
        <authorList>
            <person name="Chen Y."/>
            <person name="Shah S."/>
            <person name="Dougan E. K."/>
            <person name="Thang M."/>
            <person name="Chan C."/>
        </authorList>
    </citation>
    <scope>NUCLEOTIDE SEQUENCE [LARGE SCALE GENOMIC DNA]</scope>
</reference>
<sequence>MSWDVRGQFGRGYFCMARARSCAWHGTLLFVVCFLACVISVFLFLPRRAFSATGTSHRAKWYLREPGTDCAVPFVAADGVLRPGEAAQLHAAYSGRSEGEFWFGRSDEPRDILEEAIHRLLVYDLQHILPGGVAATVAGVSWRIIYLNNSRPQHTFHFDSDEATDYAMEDIPLIHPLLSTVTYLSDLGGPTVLMNYTMADPEDPLKLPSNMWLVMPRAGKHLAFDPRLLHGVLSALRSPCVSSLAGCAGSSRDSRFVLGMNFWEVRSAESRPNEYRPGSLRHFSAAGSASEAESEVRVPTMCGAAGGQDRRVISASPGENVQRFELQTFGFGKDVRELWHPMDIFLKVPRLQLLDFEHAERGGTYDYTLDASAIEYVYDHPGRKVQAARTNFDKVAHAIAVKMLRNRCELFELNASAMNPPGAVKFCSRADEL</sequence>
<keyword evidence="1" id="KW-0472">Membrane</keyword>
<accession>A0ABN9XVL9</accession>
<organism evidence="2 3">
    <name type="scientific">Prorocentrum cordatum</name>
    <dbReference type="NCBI Taxonomy" id="2364126"/>
    <lineage>
        <taxon>Eukaryota</taxon>
        <taxon>Sar</taxon>
        <taxon>Alveolata</taxon>
        <taxon>Dinophyceae</taxon>
        <taxon>Prorocentrales</taxon>
        <taxon>Prorocentraceae</taxon>
        <taxon>Prorocentrum</taxon>
    </lineage>
</organism>
<evidence type="ECO:0000256" key="1">
    <source>
        <dbReference type="SAM" id="Phobius"/>
    </source>
</evidence>
<dbReference type="Proteomes" id="UP001189429">
    <property type="component" value="Unassembled WGS sequence"/>
</dbReference>